<keyword evidence="3" id="KW-0949">S-adenosyl-L-methionine</keyword>
<evidence type="ECO:0000259" key="4">
    <source>
        <dbReference type="PROSITE" id="PS50280"/>
    </source>
</evidence>
<evidence type="ECO:0000256" key="3">
    <source>
        <dbReference type="ARBA" id="ARBA00022691"/>
    </source>
</evidence>
<protein>
    <recommendedName>
        <fullName evidence="4">SET domain-containing protein</fullName>
    </recommendedName>
</protein>
<proteinExistence type="predicted"/>
<dbReference type="GO" id="GO:0045814">
    <property type="term" value="P:negative regulation of gene expression, epigenetic"/>
    <property type="evidence" value="ECO:0007669"/>
    <property type="project" value="TreeGrafter"/>
</dbReference>
<feature type="domain" description="SET" evidence="4">
    <location>
        <begin position="26"/>
        <end position="406"/>
    </location>
</feature>
<dbReference type="CDD" id="cd20071">
    <property type="entry name" value="SET_SMYD"/>
    <property type="match status" value="1"/>
</dbReference>
<evidence type="ECO:0000256" key="1">
    <source>
        <dbReference type="ARBA" id="ARBA00022603"/>
    </source>
</evidence>
<keyword evidence="6" id="KW-1185">Reference proteome</keyword>
<reference evidence="5 6" key="1">
    <citation type="journal article" date="2015" name="PLoS Pathog.">
        <title>Leptomonas seymouri: Adaptations to the Dixenous Life Cycle Analyzed by Genome Sequencing, Transcriptome Profiling and Co-infection with Leishmania donovani.</title>
        <authorList>
            <person name="Kraeva N."/>
            <person name="Butenko A."/>
            <person name="Hlavacova J."/>
            <person name="Kostygov A."/>
            <person name="Myskova J."/>
            <person name="Grybchuk D."/>
            <person name="Lestinova T."/>
            <person name="Votypka J."/>
            <person name="Volf P."/>
            <person name="Opperdoes F."/>
            <person name="Flegontov P."/>
            <person name="Lukes J."/>
            <person name="Yurchenko V."/>
        </authorList>
    </citation>
    <scope>NUCLEOTIDE SEQUENCE [LARGE SCALE GENOMIC DNA]</scope>
    <source>
        <strain evidence="5 6">ATCC 30220</strain>
    </source>
</reference>
<comment type="caution">
    <text evidence="5">The sequence shown here is derived from an EMBL/GenBank/DDBJ whole genome shotgun (WGS) entry which is preliminary data.</text>
</comment>
<sequence>MLEKASRSVPSWTYTQDFYTMGLAGTCMRIFTDEVKGKGLCASRAIAASDVVHEETALCCSQNMDDYNVGVQVCANCLKSLETPRMQVARNARCRKAALALPYHYLHIPGPAVPCLWKETGCTDVFCSARCREVAIQKFHWVSCVGRMTAPQQEARKEFLQFDWVQNGVDFSDTAMLGFRIVAQTLCAHRLKGCSMREAFAPYAQLIRSPLTSFYFSYLLLDNLPTAASSTAELAAHAASFKASKADPMAIPEVMSVYAVEERTKAEMCSESVALLHRLFAVTEEERAYLCATRWSELMGAVLLNGQDRSPPSPYDLHCELVSCLPDGEALMKEFERKVLQTSSLTDTGDLSHSSRGQGIYGVGCLFNHSCEPNLSVQYTASNDETLSVVALRDIADGEELTISYIDTSLPHVERQQQLFEHYLFECRCTRCLHKPEEGK</sequence>
<dbReference type="SUPFAM" id="SSF82199">
    <property type="entry name" value="SET domain"/>
    <property type="match status" value="1"/>
</dbReference>
<evidence type="ECO:0000256" key="2">
    <source>
        <dbReference type="ARBA" id="ARBA00022679"/>
    </source>
</evidence>
<evidence type="ECO:0000313" key="5">
    <source>
        <dbReference type="EMBL" id="KPI89380.1"/>
    </source>
</evidence>
<evidence type="ECO:0000313" key="6">
    <source>
        <dbReference type="Proteomes" id="UP000038009"/>
    </source>
</evidence>
<dbReference type="Gene3D" id="2.170.270.10">
    <property type="entry name" value="SET domain"/>
    <property type="match status" value="1"/>
</dbReference>
<dbReference type="Proteomes" id="UP000038009">
    <property type="component" value="Unassembled WGS sequence"/>
</dbReference>
<dbReference type="SMART" id="SM00317">
    <property type="entry name" value="SET"/>
    <property type="match status" value="1"/>
</dbReference>
<dbReference type="InterPro" id="IPR001214">
    <property type="entry name" value="SET_dom"/>
</dbReference>
<dbReference type="PROSITE" id="PS50280">
    <property type="entry name" value="SET"/>
    <property type="match status" value="1"/>
</dbReference>
<accession>A0A0N1PER3</accession>
<gene>
    <name evidence="5" type="ORF">ABL78_1506</name>
</gene>
<keyword evidence="2" id="KW-0808">Transferase</keyword>
<organism evidence="5 6">
    <name type="scientific">Leptomonas seymouri</name>
    <dbReference type="NCBI Taxonomy" id="5684"/>
    <lineage>
        <taxon>Eukaryota</taxon>
        <taxon>Discoba</taxon>
        <taxon>Euglenozoa</taxon>
        <taxon>Kinetoplastea</taxon>
        <taxon>Metakinetoplastina</taxon>
        <taxon>Trypanosomatida</taxon>
        <taxon>Trypanosomatidae</taxon>
        <taxon>Leishmaniinae</taxon>
        <taxon>Leptomonas</taxon>
    </lineage>
</organism>
<dbReference type="VEuPathDB" id="TriTrypDB:Lsey_0025_0270"/>
<name>A0A0N1PER3_LEPSE</name>
<dbReference type="GO" id="GO:0042799">
    <property type="term" value="F:histone H4K20 methyltransferase activity"/>
    <property type="evidence" value="ECO:0007669"/>
    <property type="project" value="TreeGrafter"/>
</dbReference>
<dbReference type="InterPro" id="IPR046341">
    <property type="entry name" value="SET_dom_sf"/>
</dbReference>
<dbReference type="PANTHER" id="PTHR46402:SF2">
    <property type="entry name" value="HISTONE-LYSINE N-TRIMETHYLTRANSFERASE SMYD5"/>
    <property type="match status" value="1"/>
</dbReference>
<dbReference type="EMBL" id="LJSK01000025">
    <property type="protein sequence ID" value="KPI89380.1"/>
    <property type="molecule type" value="Genomic_DNA"/>
</dbReference>
<dbReference type="GO" id="GO:0032259">
    <property type="term" value="P:methylation"/>
    <property type="evidence" value="ECO:0007669"/>
    <property type="project" value="UniProtKB-KW"/>
</dbReference>
<dbReference type="PANTHER" id="PTHR46402">
    <property type="entry name" value="SET AND MYND DOMAIN-CONTAINING PROTEIN 5"/>
    <property type="match status" value="1"/>
</dbReference>
<dbReference type="OMA" id="LNGQERS"/>
<dbReference type="OrthoDB" id="438641at2759"/>
<dbReference type="Pfam" id="PF00856">
    <property type="entry name" value="SET"/>
    <property type="match status" value="1"/>
</dbReference>
<dbReference type="AlphaFoldDB" id="A0A0N1PER3"/>
<keyword evidence="1" id="KW-0489">Methyltransferase</keyword>